<reference evidence="3" key="1">
    <citation type="journal article" date="2014" name="PLoS ONE">
        <title>The genome and linkage map of the northern pike (Esox lucius): conserved synteny revealed between the salmonid sister group and the Neoteleostei.</title>
        <authorList>
            <person name="Rondeau E.B."/>
            <person name="Minkley D.R."/>
            <person name="Leong J.S."/>
            <person name="Messmer A.M."/>
            <person name="Jantzen J.R."/>
            <person name="von Schalburg K.R."/>
            <person name="Lemon C."/>
            <person name="Bird N.H."/>
            <person name="Koop B.F."/>
        </authorList>
    </citation>
    <scope>NUCLEOTIDE SEQUENCE</scope>
</reference>
<keyword evidence="3" id="KW-1185">Reference proteome</keyword>
<reference evidence="2" key="2">
    <citation type="submission" date="2020-02" db="EMBL/GenBank/DDBJ databases">
        <title>Esox lucius (northern pike) genome, fEsoLuc1, primary haplotype.</title>
        <authorList>
            <person name="Myers G."/>
            <person name="Karagic N."/>
            <person name="Meyer A."/>
            <person name="Pippel M."/>
            <person name="Reichard M."/>
            <person name="Winkler S."/>
            <person name="Tracey A."/>
            <person name="Sims Y."/>
            <person name="Howe K."/>
            <person name="Rhie A."/>
            <person name="Formenti G."/>
            <person name="Durbin R."/>
            <person name="Fedrigo O."/>
            <person name="Jarvis E.D."/>
        </authorList>
    </citation>
    <scope>NUCLEOTIDE SEQUENCE [LARGE SCALE GENOMIC DNA]</scope>
</reference>
<feature type="region of interest" description="Disordered" evidence="1">
    <location>
        <begin position="98"/>
        <end position="127"/>
    </location>
</feature>
<proteinExistence type="predicted"/>
<dbReference type="InParanoid" id="A0A3P8Z197"/>
<reference evidence="2" key="4">
    <citation type="submission" date="2025-09" db="UniProtKB">
        <authorList>
            <consortium name="Ensembl"/>
        </authorList>
    </citation>
    <scope>IDENTIFICATION</scope>
</reference>
<organism evidence="2 3">
    <name type="scientific">Esox lucius</name>
    <name type="common">Northern pike</name>
    <dbReference type="NCBI Taxonomy" id="8010"/>
    <lineage>
        <taxon>Eukaryota</taxon>
        <taxon>Metazoa</taxon>
        <taxon>Chordata</taxon>
        <taxon>Craniata</taxon>
        <taxon>Vertebrata</taxon>
        <taxon>Euteleostomi</taxon>
        <taxon>Actinopterygii</taxon>
        <taxon>Neopterygii</taxon>
        <taxon>Teleostei</taxon>
        <taxon>Protacanthopterygii</taxon>
        <taxon>Esociformes</taxon>
        <taxon>Esocidae</taxon>
        <taxon>Esox</taxon>
    </lineage>
</organism>
<evidence type="ECO:0000313" key="3">
    <source>
        <dbReference type="Proteomes" id="UP000265140"/>
    </source>
</evidence>
<feature type="region of interest" description="Disordered" evidence="1">
    <location>
        <begin position="1"/>
        <end position="20"/>
    </location>
</feature>
<dbReference type="OMA" id="MISITEP"/>
<dbReference type="Proteomes" id="UP000265140">
    <property type="component" value="Chromosome 15"/>
</dbReference>
<evidence type="ECO:0000256" key="1">
    <source>
        <dbReference type="SAM" id="MobiDB-lite"/>
    </source>
</evidence>
<name>A0A3P8Z197_ESOLU</name>
<reference evidence="2" key="3">
    <citation type="submission" date="2025-08" db="UniProtKB">
        <authorList>
            <consortium name="Ensembl"/>
        </authorList>
    </citation>
    <scope>IDENTIFICATION</scope>
</reference>
<accession>A0A3P8Z197</accession>
<evidence type="ECO:0000313" key="2">
    <source>
        <dbReference type="Ensembl" id="ENSELUP00000022218.2"/>
    </source>
</evidence>
<dbReference type="AlphaFoldDB" id="A0A3P8Z197"/>
<dbReference type="Ensembl" id="ENSELUT00000042171.3">
    <property type="protein sequence ID" value="ENSELUP00000022218.2"/>
    <property type="gene ID" value="ENSELUG00000021187.3"/>
</dbReference>
<protein>
    <submittedName>
        <fullName evidence="2">Uncharacterized protein</fullName>
    </submittedName>
</protein>
<sequence>MRVALSTQIHKNSHRSNSNNHLETLNLVRRCEPLDGFNYDGKAQGSQEHCVDQSTHHFGSNPSECICIRCLSCLREAHSNQGHNQSYDIRDHTADRNLNNEKSRSHGQHAKQSKTILFPSHLNSRYM</sequence>